<dbReference type="EMBL" id="BMCJ01000003">
    <property type="protein sequence ID" value="GGC89001.1"/>
    <property type="molecule type" value="Genomic_DNA"/>
</dbReference>
<gene>
    <name evidence="1" type="ORF">GCM10007216_19720</name>
</gene>
<dbReference type="Proteomes" id="UP000619534">
    <property type="component" value="Unassembled WGS sequence"/>
</dbReference>
<proteinExistence type="predicted"/>
<evidence type="ECO:0000313" key="2">
    <source>
        <dbReference type="Proteomes" id="UP000619534"/>
    </source>
</evidence>
<accession>A0ABQ1P1M3</accession>
<keyword evidence="2" id="KW-1185">Reference proteome</keyword>
<sequence length="144" mass="17516">MKNLSIKPDNFKDLTSDHLFSFFDRMRYKDFIQFFLEENNKGENGLLVKYIRESLLQEEEDFVQNQINYFNRNELTLWDAQASKIFDQFNTRCIRSTYEYSDSKKIPMMFLLLTLNYVFVGYKDKHFRKVLGLKKRSFIKPFKI</sequence>
<protein>
    <submittedName>
        <fullName evidence="1">Uncharacterized protein</fullName>
    </submittedName>
</protein>
<name>A0ABQ1P1M3_9BACI</name>
<organism evidence="1 2">
    <name type="scientific">Thalassobacillus devorans</name>
    <dbReference type="NCBI Taxonomy" id="279813"/>
    <lineage>
        <taxon>Bacteria</taxon>
        <taxon>Bacillati</taxon>
        <taxon>Bacillota</taxon>
        <taxon>Bacilli</taxon>
        <taxon>Bacillales</taxon>
        <taxon>Bacillaceae</taxon>
        <taxon>Thalassobacillus</taxon>
    </lineage>
</organism>
<dbReference type="RefSeq" id="WP_062445995.1">
    <property type="nucleotide sequence ID" value="NZ_BMCJ01000003.1"/>
</dbReference>
<comment type="caution">
    <text evidence="1">The sequence shown here is derived from an EMBL/GenBank/DDBJ whole genome shotgun (WGS) entry which is preliminary data.</text>
</comment>
<evidence type="ECO:0000313" key="1">
    <source>
        <dbReference type="EMBL" id="GGC89001.1"/>
    </source>
</evidence>
<reference evidence="2" key="1">
    <citation type="journal article" date="2019" name="Int. J. Syst. Evol. Microbiol.">
        <title>The Global Catalogue of Microorganisms (GCM) 10K type strain sequencing project: providing services to taxonomists for standard genome sequencing and annotation.</title>
        <authorList>
            <consortium name="The Broad Institute Genomics Platform"/>
            <consortium name="The Broad Institute Genome Sequencing Center for Infectious Disease"/>
            <person name="Wu L."/>
            <person name="Ma J."/>
        </authorList>
    </citation>
    <scope>NUCLEOTIDE SEQUENCE [LARGE SCALE GENOMIC DNA]</scope>
    <source>
        <strain evidence="2">CCM 7282</strain>
    </source>
</reference>